<gene>
    <name evidence="2" type="ORF">HK103_005644</name>
</gene>
<dbReference type="EMBL" id="JADGKB010000054">
    <property type="protein sequence ID" value="KAJ3256185.1"/>
    <property type="molecule type" value="Genomic_DNA"/>
</dbReference>
<protein>
    <recommendedName>
        <fullName evidence="4">PWWP domain-containing protein</fullName>
    </recommendedName>
</protein>
<sequence length="150" mass="17070">MDYSQFAVPPKSPNRNQPEKKLVFVDPDDPKATHWWPAMVVPEEEWPLFQKSQGVKVPVPKEGELLVSYFEDGSFEKDTLPFSPFTEPYTKYVAVGNKFCKDKGVVLATVYWQTGHAPSYFSWLSDSRKKRKVVIVVNVDEIAGIEESGN</sequence>
<keyword evidence="3" id="KW-1185">Reference proteome</keyword>
<dbReference type="Gene3D" id="2.30.30.140">
    <property type="match status" value="1"/>
</dbReference>
<accession>A0AAD5Y363</accession>
<comment type="caution">
    <text evidence="2">The sequence shown here is derived from an EMBL/GenBank/DDBJ whole genome shotgun (WGS) entry which is preliminary data.</text>
</comment>
<organism evidence="2 3">
    <name type="scientific">Boothiomyces macroporosus</name>
    <dbReference type="NCBI Taxonomy" id="261099"/>
    <lineage>
        <taxon>Eukaryota</taxon>
        <taxon>Fungi</taxon>
        <taxon>Fungi incertae sedis</taxon>
        <taxon>Chytridiomycota</taxon>
        <taxon>Chytridiomycota incertae sedis</taxon>
        <taxon>Chytridiomycetes</taxon>
        <taxon>Rhizophydiales</taxon>
        <taxon>Terramycetaceae</taxon>
        <taxon>Boothiomyces</taxon>
    </lineage>
</organism>
<dbReference type="SUPFAM" id="SSF63748">
    <property type="entry name" value="Tudor/PWWP/MBT"/>
    <property type="match status" value="1"/>
</dbReference>
<dbReference type="Proteomes" id="UP001210925">
    <property type="component" value="Unassembled WGS sequence"/>
</dbReference>
<name>A0AAD5Y363_9FUNG</name>
<evidence type="ECO:0000256" key="1">
    <source>
        <dbReference type="SAM" id="MobiDB-lite"/>
    </source>
</evidence>
<evidence type="ECO:0008006" key="4">
    <source>
        <dbReference type="Google" id="ProtNLM"/>
    </source>
</evidence>
<evidence type="ECO:0000313" key="2">
    <source>
        <dbReference type="EMBL" id="KAJ3256185.1"/>
    </source>
</evidence>
<feature type="region of interest" description="Disordered" evidence="1">
    <location>
        <begin position="1"/>
        <end position="21"/>
    </location>
</feature>
<dbReference type="AlphaFoldDB" id="A0AAD5Y363"/>
<reference evidence="2" key="1">
    <citation type="submission" date="2020-05" db="EMBL/GenBank/DDBJ databases">
        <title>Phylogenomic resolution of chytrid fungi.</title>
        <authorList>
            <person name="Stajich J.E."/>
            <person name="Amses K."/>
            <person name="Simmons R."/>
            <person name="Seto K."/>
            <person name="Myers J."/>
            <person name="Bonds A."/>
            <person name="Quandt C.A."/>
            <person name="Barry K."/>
            <person name="Liu P."/>
            <person name="Grigoriev I."/>
            <person name="Longcore J.E."/>
            <person name="James T.Y."/>
        </authorList>
    </citation>
    <scope>NUCLEOTIDE SEQUENCE</scope>
    <source>
        <strain evidence="2">PLAUS21</strain>
    </source>
</reference>
<evidence type="ECO:0000313" key="3">
    <source>
        <dbReference type="Proteomes" id="UP001210925"/>
    </source>
</evidence>
<proteinExistence type="predicted"/>